<comment type="caution">
    <text evidence="1">The sequence shown here is derived from an EMBL/GenBank/DDBJ whole genome shotgun (WGS) entry which is preliminary data.</text>
</comment>
<dbReference type="Proteomes" id="UP001516400">
    <property type="component" value="Unassembled WGS sequence"/>
</dbReference>
<evidence type="ECO:0000313" key="2">
    <source>
        <dbReference type="Proteomes" id="UP001516400"/>
    </source>
</evidence>
<reference evidence="1 2" key="1">
    <citation type="journal article" date="2021" name="BMC Biol.">
        <title>Horizontally acquired antibacterial genes associated with adaptive radiation of ladybird beetles.</title>
        <authorList>
            <person name="Li H.S."/>
            <person name="Tang X.F."/>
            <person name="Huang Y.H."/>
            <person name="Xu Z.Y."/>
            <person name="Chen M.L."/>
            <person name="Du X.Y."/>
            <person name="Qiu B.Y."/>
            <person name="Chen P.T."/>
            <person name="Zhang W."/>
            <person name="Slipinski A."/>
            <person name="Escalona H.E."/>
            <person name="Waterhouse R.M."/>
            <person name="Zwick A."/>
            <person name="Pang H."/>
        </authorList>
    </citation>
    <scope>NUCLEOTIDE SEQUENCE [LARGE SCALE GENOMIC DNA]</scope>
    <source>
        <strain evidence="1">SYSU2018</strain>
    </source>
</reference>
<proteinExistence type="predicted"/>
<keyword evidence="2" id="KW-1185">Reference proteome</keyword>
<dbReference type="AlphaFoldDB" id="A0ABD2N5R3"/>
<dbReference type="EMBL" id="JABFTP020000062">
    <property type="protein sequence ID" value="KAL3273953.1"/>
    <property type="molecule type" value="Genomic_DNA"/>
</dbReference>
<evidence type="ECO:0000313" key="1">
    <source>
        <dbReference type="EMBL" id="KAL3273953.1"/>
    </source>
</evidence>
<accession>A0ABD2N5R3</accession>
<gene>
    <name evidence="1" type="ORF">HHI36_015376</name>
</gene>
<organism evidence="1 2">
    <name type="scientific">Cryptolaemus montrouzieri</name>
    <dbReference type="NCBI Taxonomy" id="559131"/>
    <lineage>
        <taxon>Eukaryota</taxon>
        <taxon>Metazoa</taxon>
        <taxon>Ecdysozoa</taxon>
        <taxon>Arthropoda</taxon>
        <taxon>Hexapoda</taxon>
        <taxon>Insecta</taxon>
        <taxon>Pterygota</taxon>
        <taxon>Neoptera</taxon>
        <taxon>Endopterygota</taxon>
        <taxon>Coleoptera</taxon>
        <taxon>Polyphaga</taxon>
        <taxon>Cucujiformia</taxon>
        <taxon>Coccinelloidea</taxon>
        <taxon>Coccinellidae</taxon>
        <taxon>Scymninae</taxon>
        <taxon>Scymnini</taxon>
        <taxon>Cryptolaemus</taxon>
    </lineage>
</organism>
<sequence length="156" mass="17920">MGSRNNYTQIPNNSKLKNCKIRLDILHTCKMKNAVFGEAYKLVKKEYDQLLIEERQLKYQRRIVNSDNKSKWLWSTVNEIRGTQNKSNMKVSGDPKTLAQKFNDPFASGASKLQSSLKNEVFIQNIPQNEDSLTFQIVTADEVLKLSSTLKNKFSS</sequence>
<protein>
    <submittedName>
        <fullName evidence="1">Uncharacterized protein</fullName>
    </submittedName>
</protein>
<name>A0ABD2N5R3_9CUCU</name>